<dbReference type="AlphaFoldDB" id="A0A9D1XJK9"/>
<dbReference type="GO" id="GO:0015074">
    <property type="term" value="P:DNA integration"/>
    <property type="evidence" value="ECO:0007669"/>
    <property type="project" value="UniProtKB-KW"/>
</dbReference>
<reference evidence="8" key="1">
    <citation type="journal article" date="2021" name="PeerJ">
        <title>Extensive microbial diversity within the chicken gut microbiome revealed by metagenomics and culture.</title>
        <authorList>
            <person name="Gilroy R."/>
            <person name="Ravi A."/>
            <person name="Getino M."/>
            <person name="Pursley I."/>
            <person name="Horton D.L."/>
            <person name="Alikhan N.F."/>
            <person name="Baker D."/>
            <person name="Gharbi K."/>
            <person name="Hall N."/>
            <person name="Watson M."/>
            <person name="Adriaenssens E.M."/>
            <person name="Foster-Nyarko E."/>
            <person name="Jarju S."/>
            <person name="Secka A."/>
            <person name="Antonio M."/>
            <person name="Oren A."/>
            <person name="Chaudhuri R.R."/>
            <person name="La Ragione R."/>
            <person name="Hildebrand F."/>
            <person name="Pallen M.J."/>
        </authorList>
    </citation>
    <scope>NUCLEOTIDE SEQUENCE</scope>
    <source>
        <strain evidence="8">ChiGjej1B1-14440</strain>
    </source>
</reference>
<sequence length="381" mass="45327">MPRKGESIFRRKDGRWEARYIKGYKKDGTKIYGSVYAKTYTEVKNKRLDILKKVDYNHLITPTEHLEFYIHHWFENNKRNLKESTLTKYDNSLKNYIIPYFRKIKIEDITTQKINDFIFNLMTIKRTRGKPLSTKTIKDTLLILKNIFKYIEINYDIKINAVIIPPKQSFNNKVSVFSKSDIYNLLMIIYTDMESDLCKLGTFIALMTGMRVGEICALKWENINLNENYIYIEKTMQRVKNFDDNKPKTKIIETSPKSHSSLRKIPISDYLYRILIKYKKNNDHYLLTGRSDKFIEPRLLEKKFKKYIKSAEIEDGNFHMLRHTFATLCVENNLNIKVLSQILGHSNIQITLDRYTHPDYETKNIFMNQASEIFLKSIDIR</sequence>
<evidence type="ECO:0000259" key="6">
    <source>
        <dbReference type="PROSITE" id="PS51898"/>
    </source>
</evidence>
<proteinExistence type="inferred from homology"/>
<evidence type="ECO:0000256" key="1">
    <source>
        <dbReference type="ARBA" id="ARBA00008857"/>
    </source>
</evidence>
<evidence type="ECO:0000256" key="3">
    <source>
        <dbReference type="ARBA" id="ARBA00023125"/>
    </source>
</evidence>
<dbReference type="InterPro" id="IPR002104">
    <property type="entry name" value="Integrase_catalytic"/>
</dbReference>
<dbReference type="Pfam" id="PF14659">
    <property type="entry name" value="Phage_int_SAM_3"/>
    <property type="match status" value="1"/>
</dbReference>
<dbReference type="Gene3D" id="1.10.150.130">
    <property type="match status" value="1"/>
</dbReference>
<dbReference type="InterPro" id="IPR013762">
    <property type="entry name" value="Integrase-like_cat_sf"/>
</dbReference>
<dbReference type="InterPro" id="IPR044068">
    <property type="entry name" value="CB"/>
</dbReference>
<dbReference type="Proteomes" id="UP000886724">
    <property type="component" value="Unassembled WGS sequence"/>
</dbReference>
<evidence type="ECO:0000313" key="9">
    <source>
        <dbReference type="Proteomes" id="UP000886724"/>
    </source>
</evidence>
<dbReference type="PROSITE" id="PS51900">
    <property type="entry name" value="CB"/>
    <property type="match status" value="1"/>
</dbReference>
<accession>A0A9D1XJK9</accession>
<reference evidence="8" key="2">
    <citation type="submission" date="2021-04" db="EMBL/GenBank/DDBJ databases">
        <authorList>
            <person name="Gilroy R."/>
        </authorList>
    </citation>
    <scope>NUCLEOTIDE SEQUENCE</scope>
    <source>
        <strain evidence="8">ChiGjej1B1-14440</strain>
    </source>
</reference>
<organism evidence="8 9">
    <name type="scientific">Candidatus Erysipelatoclostridium merdavium</name>
    <dbReference type="NCBI Taxonomy" id="2838566"/>
    <lineage>
        <taxon>Bacteria</taxon>
        <taxon>Bacillati</taxon>
        <taxon>Bacillota</taxon>
        <taxon>Erysipelotrichia</taxon>
        <taxon>Erysipelotrichales</taxon>
        <taxon>Erysipelotrichales incertae sedis</taxon>
    </lineage>
</organism>
<dbReference type="Gene3D" id="1.10.443.10">
    <property type="entry name" value="Intergrase catalytic core"/>
    <property type="match status" value="1"/>
</dbReference>
<comment type="similarity">
    <text evidence="1">Belongs to the 'phage' integrase family.</text>
</comment>
<evidence type="ECO:0000313" key="8">
    <source>
        <dbReference type="EMBL" id="HIX80524.1"/>
    </source>
</evidence>
<evidence type="ECO:0000256" key="5">
    <source>
        <dbReference type="PROSITE-ProRule" id="PRU01248"/>
    </source>
</evidence>
<dbReference type="GO" id="GO:0003677">
    <property type="term" value="F:DNA binding"/>
    <property type="evidence" value="ECO:0007669"/>
    <property type="project" value="UniProtKB-UniRule"/>
</dbReference>
<name>A0A9D1XJK9_9FIRM</name>
<dbReference type="Pfam" id="PF00589">
    <property type="entry name" value="Phage_integrase"/>
    <property type="match status" value="1"/>
</dbReference>
<dbReference type="CDD" id="cd01189">
    <property type="entry name" value="INT_ICEBs1_C_like"/>
    <property type="match status" value="1"/>
</dbReference>
<dbReference type="GO" id="GO:0006310">
    <property type="term" value="P:DNA recombination"/>
    <property type="evidence" value="ECO:0007669"/>
    <property type="project" value="UniProtKB-KW"/>
</dbReference>
<evidence type="ECO:0000259" key="7">
    <source>
        <dbReference type="PROSITE" id="PS51900"/>
    </source>
</evidence>
<gene>
    <name evidence="8" type="ORF">H9980_00930</name>
</gene>
<dbReference type="InterPro" id="IPR010998">
    <property type="entry name" value="Integrase_recombinase_N"/>
</dbReference>
<comment type="caution">
    <text evidence="8">The sequence shown here is derived from an EMBL/GenBank/DDBJ whole genome shotgun (WGS) entry which is preliminary data.</text>
</comment>
<feature type="domain" description="Core-binding (CB)" evidence="7">
    <location>
        <begin position="60"/>
        <end position="152"/>
    </location>
</feature>
<evidence type="ECO:0000256" key="2">
    <source>
        <dbReference type="ARBA" id="ARBA00022908"/>
    </source>
</evidence>
<keyword evidence="3 5" id="KW-0238">DNA-binding</keyword>
<evidence type="ECO:0000256" key="4">
    <source>
        <dbReference type="ARBA" id="ARBA00023172"/>
    </source>
</evidence>
<dbReference type="PROSITE" id="PS51898">
    <property type="entry name" value="TYR_RECOMBINASE"/>
    <property type="match status" value="1"/>
</dbReference>
<dbReference type="InterPro" id="IPR011010">
    <property type="entry name" value="DNA_brk_join_enz"/>
</dbReference>
<feature type="domain" description="Tyr recombinase" evidence="6">
    <location>
        <begin position="172"/>
        <end position="368"/>
    </location>
</feature>
<keyword evidence="4" id="KW-0233">DNA recombination</keyword>
<dbReference type="PANTHER" id="PTHR30349:SF41">
    <property type="entry name" value="INTEGRASE_RECOMBINASE PROTEIN MJ0367-RELATED"/>
    <property type="match status" value="1"/>
</dbReference>
<dbReference type="InterPro" id="IPR004107">
    <property type="entry name" value="Integrase_SAM-like_N"/>
</dbReference>
<protein>
    <submittedName>
        <fullName evidence="8">Site-specific integrase</fullName>
    </submittedName>
</protein>
<dbReference type="InterPro" id="IPR050090">
    <property type="entry name" value="Tyrosine_recombinase_XerCD"/>
</dbReference>
<keyword evidence="2" id="KW-0229">DNA integration</keyword>
<dbReference type="PANTHER" id="PTHR30349">
    <property type="entry name" value="PHAGE INTEGRASE-RELATED"/>
    <property type="match status" value="1"/>
</dbReference>
<dbReference type="EMBL" id="DXET01000027">
    <property type="protein sequence ID" value="HIX80524.1"/>
    <property type="molecule type" value="Genomic_DNA"/>
</dbReference>
<dbReference type="SUPFAM" id="SSF56349">
    <property type="entry name" value="DNA breaking-rejoining enzymes"/>
    <property type="match status" value="1"/>
</dbReference>